<accession>A0A3R5WC86</accession>
<dbReference type="Proteomes" id="UP000266721">
    <property type="component" value="Unassembled WGS sequence"/>
</dbReference>
<proteinExistence type="predicted"/>
<gene>
    <name evidence="1" type="ORF">AM593_04422</name>
</gene>
<name>A0A3R5WC86_MYTGA</name>
<evidence type="ECO:0000313" key="2">
    <source>
        <dbReference type="Proteomes" id="UP000266721"/>
    </source>
</evidence>
<evidence type="ECO:0000313" key="1">
    <source>
        <dbReference type="EMBL" id="OPL20397.1"/>
    </source>
</evidence>
<dbReference type="AlphaFoldDB" id="A0A3R5WC86"/>
<feature type="non-terminal residue" evidence="1">
    <location>
        <position position="1"/>
    </location>
</feature>
<protein>
    <submittedName>
        <fullName evidence="1">Uncharacterized protein</fullName>
    </submittedName>
</protein>
<keyword evidence="2" id="KW-1185">Reference proteome</keyword>
<reference evidence="1 2" key="1">
    <citation type="journal article" date="2016" name="PLoS ONE">
        <title>A First Insight into the Genome of the Filter-Feeder Mussel Mytilus galloprovincialis.</title>
        <authorList>
            <person name="Murgarella M."/>
            <person name="Puiu D."/>
            <person name="Novoa B."/>
            <person name="Figueras A."/>
            <person name="Posada D."/>
            <person name="Canchaya C."/>
        </authorList>
    </citation>
    <scope>NUCLEOTIDE SEQUENCE [LARGE SCALE GENOMIC DNA]</scope>
    <source>
        <tissue evidence="1">Muscle</tissue>
    </source>
</reference>
<sequence>LERNTQLYPMQYLCLDQQGHPHLITYKIYQVHHQRIHQLIHHLNHSHHTSGHQVIILRMGPVLDDEDHHT</sequence>
<organism evidence="1 2">
    <name type="scientific">Mytilus galloprovincialis</name>
    <name type="common">Mediterranean mussel</name>
    <dbReference type="NCBI Taxonomy" id="29158"/>
    <lineage>
        <taxon>Eukaryota</taxon>
        <taxon>Metazoa</taxon>
        <taxon>Spiralia</taxon>
        <taxon>Lophotrochozoa</taxon>
        <taxon>Mollusca</taxon>
        <taxon>Bivalvia</taxon>
        <taxon>Autobranchia</taxon>
        <taxon>Pteriomorphia</taxon>
        <taxon>Mytilida</taxon>
        <taxon>Mytiloidea</taxon>
        <taxon>Mytilidae</taxon>
        <taxon>Mytilinae</taxon>
        <taxon>Mytilus</taxon>
    </lineage>
</organism>
<dbReference type="EMBL" id="KV609616">
    <property type="protein sequence ID" value="OPL20397.1"/>
    <property type="molecule type" value="Genomic_DNA"/>
</dbReference>